<dbReference type="PROSITE" id="PS51257">
    <property type="entry name" value="PROKAR_LIPOPROTEIN"/>
    <property type="match status" value="1"/>
</dbReference>
<dbReference type="EMBL" id="JAOCCL010000067">
    <property type="protein sequence ID" value="MDH0827915.1"/>
    <property type="molecule type" value="Genomic_DNA"/>
</dbReference>
<evidence type="ECO:0000313" key="2">
    <source>
        <dbReference type="Proteomes" id="UP001160116"/>
    </source>
</evidence>
<organism evidence="1 2">
    <name type="scientific">Acinetobacter johnsonii</name>
    <dbReference type="NCBI Taxonomy" id="40214"/>
    <lineage>
        <taxon>Bacteria</taxon>
        <taxon>Pseudomonadati</taxon>
        <taxon>Pseudomonadota</taxon>
        <taxon>Gammaproteobacteria</taxon>
        <taxon>Moraxellales</taxon>
        <taxon>Moraxellaceae</taxon>
        <taxon>Acinetobacter</taxon>
    </lineage>
</organism>
<reference evidence="1" key="1">
    <citation type="submission" date="2022-09" db="EMBL/GenBank/DDBJ databases">
        <title>Intensive care unit water sources are persistently colonized with multi-drug resistant bacteria and are the site of extensive horizontal gene transfer of antibiotic resistance genes.</title>
        <authorList>
            <person name="Diorio-Toth L."/>
        </authorList>
    </citation>
    <scope>NUCLEOTIDE SEQUENCE</scope>
    <source>
        <strain evidence="1">GD03885</strain>
    </source>
</reference>
<name>A0AA42SFK6_ACIJO</name>
<evidence type="ECO:0000313" key="1">
    <source>
        <dbReference type="EMBL" id="MDH0827915.1"/>
    </source>
</evidence>
<dbReference type="RefSeq" id="WP_062034526.1">
    <property type="nucleotide sequence ID" value="NZ_JAOCCL010000067.1"/>
</dbReference>
<protein>
    <recommendedName>
        <fullName evidence="3">Lipoprotein</fullName>
    </recommendedName>
</protein>
<sequence>MNIKFTLISLTTCLVMTGCTTLDKAILGMPLERTITPESVKKYNSPQELINGERLNGDSAGVGRLYKPNLNQVIIPYKYFQSLCIAQGGRFYPILIKNSPYIGSYECQNNKNQWAVNIEETSRTTDGIYLSSNVLDNTTLRIYKSIKEDNEKEKLKVIQAQKTREIAAQQQYQQHLLKNAPKASDIGATVCKDTNVNEYTGMIVLGQPQYREIQNARVIANLESMGNGNQNIKLNIKGWLNHNGGISSGPGVVYNQTPLESGRVIWDNKKDWYKCNY</sequence>
<dbReference type="AlphaFoldDB" id="A0AA42SFK6"/>
<accession>A0AA42SFK6</accession>
<comment type="caution">
    <text evidence="1">The sequence shown here is derived from an EMBL/GenBank/DDBJ whole genome shotgun (WGS) entry which is preliminary data.</text>
</comment>
<dbReference type="Proteomes" id="UP001160116">
    <property type="component" value="Unassembled WGS sequence"/>
</dbReference>
<gene>
    <name evidence="1" type="ORF">N5C97_15800</name>
</gene>
<proteinExistence type="predicted"/>
<evidence type="ECO:0008006" key="3">
    <source>
        <dbReference type="Google" id="ProtNLM"/>
    </source>
</evidence>